<evidence type="ECO:0000313" key="1">
    <source>
        <dbReference type="EMBL" id="EDM00761.1"/>
    </source>
</evidence>
<gene>
    <name evidence="1 3" type="primary">Hdgf</name>
    <name evidence="1" type="ORF">rCG_62664</name>
</gene>
<reference evidence="1 2" key="1">
    <citation type="submission" date="2005-09" db="EMBL/GenBank/DDBJ databases">
        <authorList>
            <person name="Mural R.J."/>
            <person name="Li P.W."/>
            <person name="Adams M.D."/>
            <person name="Amanatides P.G."/>
            <person name="Baden-Tillson H."/>
            <person name="Barnstead M."/>
            <person name="Chin S.H."/>
            <person name="Dew I."/>
            <person name="Evans C.A."/>
            <person name="Ferriera S."/>
            <person name="Flanigan M."/>
            <person name="Fosler C."/>
            <person name="Glodek A."/>
            <person name="Gu Z."/>
            <person name="Holt R.A."/>
            <person name="Jennings D."/>
            <person name="Kraft C.L."/>
            <person name="Lu F."/>
            <person name="Nguyen T."/>
            <person name="Nusskern D.R."/>
            <person name="Pfannkoch C.M."/>
            <person name="Sitter C."/>
            <person name="Sutton G.G."/>
            <person name="Venter J.C."/>
            <person name="Wang Z."/>
            <person name="Woodage T."/>
            <person name="Zheng X.H."/>
            <person name="Zhong F."/>
        </authorList>
    </citation>
    <scope>NUCLEOTIDE SEQUENCE [LARGE SCALE GENOMIC DNA]</scope>
    <source>
        <strain>BN</strain>
        <strain evidence="2">Sprague-Dawley</strain>
    </source>
</reference>
<dbReference type="EMBL" id="CH473976">
    <property type="protein sequence ID" value="EDM00761.1"/>
    <property type="molecule type" value="Genomic_DNA"/>
</dbReference>
<dbReference type="RGD" id="70961">
    <property type="gene designation" value="Hdgf"/>
</dbReference>
<dbReference type="AlphaFoldDB" id="A6J629"/>
<accession>A6J629</accession>
<organism evidence="1 2">
    <name type="scientific">Rattus norvegicus</name>
    <name type="common">Rat</name>
    <dbReference type="NCBI Taxonomy" id="10116"/>
    <lineage>
        <taxon>Eukaryota</taxon>
        <taxon>Metazoa</taxon>
        <taxon>Chordata</taxon>
        <taxon>Craniata</taxon>
        <taxon>Vertebrata</taxon>
        <taxon>Euteleostomi</taxon>
        <taxon>Mammalia</taxon>
        <taxon>Eutheria</taxon>
        <taxon>Euarchontoglires</taxon>
        <taxon>Glires</taxon>
        <taxon>Rodentia</taxon>
        <taxon>Myomorpha</taxon>
        <taxon>Muroidea</taxon>
        <taxon>Muridae</taxon>
        <taxon>Murinae</taxon>
        <taxon>Rattus</taxon>
    </lineage>
</organism>
<proteinExistence type="predicted"/>
<evidence type="ECO:0000313" key="3">
    <source>
        <dbReference type="RGD" id="70961"/>
    </source>
</evidence>
<name>A6J629_RAT</name>
<protein>
    <submittedName>
        <fullName evidence="1">Hepatoma-derived growth factor, isoform CRA_b</fullName>
    </submittedName>
</protein>
<evidence type="ECO:0000313" key="2">
    <source>
        <dbReference type="Proteomes" id="UP000234681"/>
    </source>
</evidence>
<dbReference type="Proteomes" id="UP000234681">
    <property type="component" value="Chromosome 2"/>
</dbReference>
<sequence>MSPRHKGKDTFFKEMFLIKENYPKKKPTKKKKRKKLTCPFVCSLFCSFLPTTDPFVRCTRGLALFFGAGALMFPRLGLWCVTHPIRSPLRIQGNVSSSLLVVSSAPLPSLVFYSHPSSGL</sequence>